<keyword evidence="2 7" id="KW-0699">rRNA-binding</keyword>
<accession>A0A7X9HGL5</accession>
<comment type="function">
    <text evidence="7">Binds directly to 16S ribosomal RNA.</text>
</comment>
<dbReference type="GO" id="GO:0005829">
    <property type="term" value="C:cytosol"/>
    <property type="evidence" value="ECO:0007669"/>
    <property type="project" value="TreeGrafter"/>
</dbReference>
<dbReference type="InterPro" id="IPR002583">
    <property type="entry name" value="Ribosomal_bS20"/>
</dbReference>
<evidence type="ECO:0000256" key="7">
    <source>
        <dbReference type="HAMAP-Rule" id="MF_00500"/>
    </source>
</evidence>
<dbReference type="GO" id="GO:0015935">
    <property type="term" value="C:small ribosomal subunit"/>
    <property type="evidence" value="ECO:0007669"/>
    <property type="project" value="TreeGrafter"/>
</dbReference>
<evidence type="ECO:0000313" key="9">
    <source>
        <dbReference type="EMBL" id="NMB70024.1"/>
    </source>
</evidence>
<evidence type="ECO:0000313" key="10">
    <source>
        <dbReference type="Proteomes" id="UP000526033"/>
    </source>
</evidence>
<dbReference type="GO" id="GO:0003735">
    <property type="term" value="F:structural constituent of ribosome"/>
    <property type="evidence" value="ECO:0007669"/>
    <property type="project" value="InterPro"/>
</dbReference>
<comment type="similarity">
    <text evidence="1 7">Belongs to the bacterial ribosomal protein bS20 family.</text>
</comment>
<keyword evidence="5 7" id="KW-0687">Ribonucleoprotein</keyword>
<dbReference type="InterPro" id="IPR036510">
    <property type="entry name" value="Ribosomal_bS20_sf"/>
</dbReference>
<name>A0A7X9HGL5_UNCKA</name>
<gene>
    <name evidence="7 9" type="primary">rpsT</name>
    <name evidence="9" type="ORF">GYA27_02375</name>
</gene>
<dbReference type="PANTHER" id="PTHR33398">
    <property type="entry name" value="30S RIBOSOMAL PROTEIN S20"/>
    <property type="match status" value="1"/>
</dbReference>
<dbReference type="Proteomes" id="UP000526033">
    <property type="component" value="Unassembled WGS sequence"/>
</dbReference>
<organism evidence="9 10">
    <name type="scientific">candidate division WWE3 bacterium</name>
    <dbReference type="NCBI Taxonomy" id="2053526"/>
    <lineage>
        <taxon>Bacteria</taxon>
        <taxon>Katanobacteria</taxon>
    </lineage>
</organism>
<protein>
    <recommendedName>
        <fullName evidence="6 7">Small ribosomal subunit protein bS20</fullName>
    </recommendedName>
</protein>
<dbReference type="GO" id="GO:0006412">
    <property type="term" value="P:translation"/>
    <property type="evidence" value="ECO:0007669"/>
    <property type="project" value="UniProtKB-UniRule"/>
</dbReference>
<dbReference type="SUPFAM" id="SSF46992">
    <property type="entry name" value="Ribosomal protein S20"/>
    <property type="match status" value="1"/>
</dbReference>
<dbReference type="Gene3D" id="1.20.58.110">
    <property type="entry name" value="Ribosomal protein S20"/>
    <property type="match status" value="1"/>
</dbReference>
<keyword evidence="3 7" id="KW-0694">RNA-binding</keyword>
<sequence length="100" mass="11264">MANTKSSKKAVRSAKTKRSHNLFWEKAVKNNVKTLKASLEHKKDVKELNTELVALQKALDKAAKEKVIHKNKANRVKSRYAKRIAALQATPARKSARSTK</sequence>
<dbReference type="GO" id="GO:0070181">
    <property type="term" value="F:small ribosomal subunit rRNA binding"/>
    <property type="evidence" value="ECO:0007669"/>
    <property type="project" value="TreeGrafter"/>
</dbReference>
<dbReference type="PANTHER" id="PTHR33398:SF1">
    <property type="entry name" value="SMALL RIBOSOMAL SUBUNIT PROTEIN BS20C"/>
    <property type="match status" value="1"/>
</dbReference>
<evidence type="ECO:0000256" key="8">
    <source>
        <dbReference type="SAM" id="Coils"/>
    </source>
</evidence>
<dbReference type="AlphaFoldDB" id="A0A7X9HGL5"/>
<dbReference type="Pfam" id="PF01649">
    <property type="entry name" value="Ribosomal_S20p"/>
    <property type="match status" value="1"/>
</dbReference>
<dbReference type="HAMAP" id="MF_00500">
    <property type="entry name" value="Ribosomal_bS20"/>
    <property type="match status" value="1"/>
</dbReference>
<evidence type="ECO:0000256" key="6">
    <source>
        <dbReference type="ARBA" id="ARBA00035136"/>
    </source>
</evidence>
<feature type="coiled-coil region" evidence="8">
    <location>
        <begin position="38"/>
        <end position="72"/>
    </location>
</feature>
<evidence type="ECO:0000256" key="2">
    <source>
        <dbReference type="ARBA" id="ARBA00022730"/>
    </source>
</evidence>
<keyword evidence="8" id="KW-0175">Coiled coil</keyword>
<evidence type="ECO:0000256" key="1">
    <source>
        <dbReference type="ARBA" id="ARBA00007634"/>
    </source>
</evidence>
<comment type="caution">
    <text evidence="9">The sequence shown here is derived from an EMBL/GenBank/DDBJ whole genome shotgun (WGS) entry which is preliminary data.</text>
</comment>
<reference evidence="9 10" key="1">
    <citation type="journal article" date="2020" name="Biotechnol. Biofuels">
        <title>New insights from the biogas microbiome by comprehensive genome-resolved metagenomics of nearly 1600 species originating from multiple anaerobic digesters.</title>
        <authorList>
            <person name="Campanaro S."/>
            <person name="Treu L."/>
            <person name="Rodriguez-R L.M."/>
            <person name="Kovalovszki A."/>
            <person name="Ziels R.M."/>
            <person name="Maus I."/>
            <person name="Zhu X."/>
            <person name="Kougias P.G."/>
            <person name="Basile A."/>
            <person name="Luo G."/>
            <person name="Schluter A."/>
            <person name="Konstantinidis K.T."/>
            <person name="Angelidaki I."/>
        </authorList>
    </citation>
    <scope>NUCLEOTIDE SEQUENCE [LARGE SCALE GENOMIC DNA]</scope>
    <source>
        <strain evidence="9">AS27yjCOA_165</strain>
    </source>
</reference>
<evidence type="ECO:0000256" key="4">
    <source>
        <dbReference type="ARBA" id="ARBA00022980"/>
    </source>
</evidence>
<evidence type="ECO:0000256" key="5">
    <source>
        <dbReference type="ARBA" id="ARBA00023274"/>
    </source>
</evidence>
<proteinExistence type="inferred from homology"/>
<keyword evidence="4 7" id="KW-0689">Ribosomal protein</keyword>
<dbReference type="NCBIfam" id="TIGR00029">
    <property type="entry name" value="S20"/>
    <property type="match status" value="1"/>
</dbReference>
<dbReference type="EMBL" id="JAAZNL010000021">
    <property type="protein sequence ID" value="NMB70024.1"/>
    <property type="molecule type" value="Genomic_DNA"/>
</dbReference>
<evidence type="ECO:0000256" key="3">
    <source>
        <dbReference type="ARBA" id="ARBA00022884"/>
    </source>
</evidence>